<keyword evidence="1" id="KW-0378">Hydrolase</keyword>
<dbReference type="InterPro" id="IPR036412">
    <property type="entry name" value="HAD-like_sf"/>
</dbReference>
<organism evidence="1 2">
    <name type="scientific">Candidatus Ornithomonoglobus merdipullorum</name>
    <dbReference type="NCBI Taxonomy" id="2840895"/>
    <lineage>
        <taxon>Bacteria</taxon>
        <taxon>Bacillati</taxon>
        <taxon>Bacillota</taxon>
        <taxon>Clostridia</taxon>
        <taxon>Candidatus Ornithomonoglobus</taxon>
    </lineage>
</organism>
<dbReference type="InterPro" id="IPR006439">
    <property type="entry name" value="HAD-SF_hydro_IA"/>
</dbReference>
<dbReference type="SFLD" id="SFLDS00003">
    <property type="entry name" value="Haloacid_Dehalogenase"/>
    <property type="match status" value="1"/>
</dbReference>
<dbReference type="InterPro" id="IPR023198">
    <property type="entry name" value="PGP-like_dom2"/>
</dbReference>
<dbReference type="Gene3D" id="3.40.50.1000">
    <property type="entry name" value="HAD superfamily/HAD-like"/>
    <property type="match status" value="1"/>
</dbReference>
<gene>
    <name evidence="1" type="ORF">IAA61_08430</name>
</gene>
<protein>
    <submittedName>
        <fullName evidence="1">HAD-IIIA family hydrolase</fullName>
    </submittedName>
</protein>
<reference evidence="1" key="1">
    <citation type="submission" date="2020-10" db="EMBL/GenBank/DDBJ databases">
        <authorList>
            <person name="Gilroy R."/>
        </authorList>
    </citation>
    <scope>NUCLEOTIDE SEQUENCE</scope>
    <source>
        <strain evidence="1">USAMLcec3-3695</strain>
    </source>
</reference>
<dbReference type="Gene3D" id="1.10.150.240">
    <property type="entry name" value="Putative phosphatase, domain 2"/>
    <property type="match status" value="1"/>
</dbReference>
<dbReference type="PANTHER" id="PTHR43434">
    <property type="entry name" value="PHOSPHOGLYCOLATE PHOSPHATASE"/>
    <property type="match status" value="1"/>
</dbReference>
<proteinExistence type="predicted"/>
<evidence type="ECO:0000313" key="1">
    <source>
        <dbReference type="EMBL" id="HIU57818.1"/>
    </source>
</evidence>
<dbReference type="InterPro" id="IPR050155">
    <property type="entry name" value="HAD-like_hydrolase_sf"/>
</dbReference>
<comment type="caution">
    <text evidence="1">The sequence shown here is derived from an EMBL/GenBank/DDBJ whole genome shotgun (WGS) entry which is preliminary data.</text>
</comment>
<dbReference type="SFLD" id="SFLDG01129">
    <property type="entry name" value="C1.5:_HAD__Beta-PGM__Phosphata"/>
    <property type="match status" value="1"/>
</dbReference>
<dbReference type="GO" id="GO:0005829">
    <property type="term" value="C:cytosol"/>
    <property type="evidence" value="ECO:0007669"/>
    <property type="project" value="TreeGrafter"/>
</dbReference>
<dbReference type="Proteomes" id="UP000824109">
    <property type="component" value="Unassembled WGS sequence"/>
</dbReference>
<accession>A0A9D1SFK5</accession>
<dbReference type="EMBL" id="DVNB01000087">
    <property type="protein sequence ID" value="HIU57818.1"/>
    <property type="molecule type" value="Genomic_DNA"/>
</dbReference>
<sequence length="214" mass="23891">MRYTTVIFDLDGTLLNTLDDLTASVNHAMDMMGMPRHTLDEVRRFVGNGVRVLIRRSVPAGTSDEDYESAYNYFEEHYAVHCKDKTGPYEGVPKMLSELCKMGYKTAIVSNKIDFAVKELRDDFFADTVPVAVGDDLKMKNKPAPDMVFKALRELGSDKSECVYVGDTDVDLETAKNAGMDCVSVSWGFRSRAELEGYGARMIADVPADILKFI</sequence>
<dbReference type="SFLD" id="SFLDG01135">
    <property type="entry name" value="C1.5.6:_HAD__Beta-PGM__Phospha"/>
    <property type="match status" value="1"/>
</dbReference>
<dbReference type="InterPro" id="IPR023214">
    <property type="entry name" value="HAD_sf"/>
</dbReference>
<name>A0A9D1SFK5_9FIRM</name>
<dbReference type="NCBIfam" id="TIGR01549">
    <property type="entry name" value="HAD-SF-IA-v1"/>
    <property type="match status" value="1"/>
</dbReference>
<evidence type="ECO:0000313" key="2">
    <source>
        <dbReference type="Proteomes" id="UP000824109"/>
    </source>
</evidence>
<reference evidence="1" key="2">
    <citation type="journal article" date="2021" name="PeerJ">
        <title>Extensive microbial diversity within the chicken gut microbiome revealed by metagenomics and culture.</title>
        <authorList>
            <person name="Gilroy R."/>
            <person name="Ravi A."/>
            <person name="Getino M."/>
            <person name="Pursley I."/>
            <person name="Horton D.L."/>
            <person name="Alikhan N.F."/>
            <person name="Baker D."/>
            <person name="Gharbi K."/>
            <person name="Hall N."/>
            <person name="Watson M."/>
            <person name="Adriaenssens E.M."/>
            <person name="Foster-Nyarko E."/>
            <person name="Jarju S."/>
            <person name="Secka A."/>
            <person name="Antonio M."/>
            <person name="Oren A."/>
            <person name="Chaudhuri R.R."/>
            <person name="La Ragione R."/>
            <person name="Hildebrand F."/>
            <person name="Pallen M.J."/>
        </authorList>
    </citation>
    <scope>NUCLEOTIDE SEQUENCE</scope>
    <source>
        <strain evidence="1">USAMLcec3-3695</strain>
    </source>
</reference>
<dbReference type="InterPro" id="IPR041492">
    <property type="entry name" value="HAD_2"/>
</dbReference>
<dbReference type="PANTHER" id="PTHR43434:SF1">
    <property type="entry name" value="PHOSPHOGLYCOLATE PHOSPHATASE"/>
    <property type="match status" value="1"/>
</dbReference>
<dbReference type="InterPro" id="IPR006549">
    <property type="entry name" value="HAD-SF_hydro_IIIA"/>
</dbReference>
<dbReference type="AlphaFoldDB" id="A0A9D1SFK5"/>
<dbReference type="GO" id="GO:0006281">
    <property type="term" value="P:DNA repair"/>
    <property type="evidence" value="ECO:0007669"/>
    <property type="project" value="TreeGrafter"/>
</dbReference>
<dbReference type="SUPFAM" id="SSF56784">
    <property type="entry name" value="HAD-like"/>
    <property type="match status" value="1"/>
</dbReference>
<dbReference type="NCBIfam" id="TIGR01662">
    <property type="entry name" value="HAD-SF-IIIA"/>
    <property type="match status" value="1"/>
</dbReference>
<dbReference type="GO" id="GO:0008967">
    <property type="term" value="F:phosphoglycolate phosphatase activity"/>
    <property type="evidence" value="ECO:0007669"/>
    <property type="project" value="TreeGrafter"/>
</dbReference>
<dbReference type="NCBIfam" id="TIGR01509">
    <property type="entry name" value="HAD-SF-IA-v3"/>
    <property type="match status" value="1"/>
</dbReference>
<dbReference type="Pfam" id="PF13419">
    <property type="entry name" value="HAD_2"/>
    <property type="match status" value="1"/>
</dbReference>